<organism evidence="3 4">
    <name type="scientific">Euroglyphus maynei</name>
    <name type="common">Mayne's house dust mite</name>
    <dbReference type="NCBI Taxonomy" id="6958"/>
    <lineage>
        <taxon>Eukaryota</taxon>
        <taxon>Metazoa</taxon>
        <taxon>Ecdysozoa</taxon>
        <taxon>Arthropoda</taxon>
        <taxon>Chelicerata</taxon>
        <taxon>Arachnida</taxon>
        <taxon>Acari</taxon>
        <taxon>Acariformes</taxon>
        <taxon>Sarcoptiformes</taxon>
        <taxon>Astigmata</taxon>
        <taxon>Psoroptidia</taxon>
        <taxon>Analgoidea</taxon>
        <taxon>Pyroglyphidae</taxon>
        <taxon>Pyroglyphinae</taxon>
        <taxon>Euroglyphus</taxon>
    </lineage>
</organism>
<accession>A0A1Y3B1Q5</accession>
<name>A0A1Y3B1Q5_EURMA</name>
<keyword evidence="1" id="KW-0833">Ubl conjugation pathway</keyword>
<comment type="caution">
    <text evidence="3">The sequence shown here is derived from an EMBL/GenBank/DDBJ whole genome shotgun (WGS) entry which is preliminary data.</text>
</comment>
<keyword evidence="4" id="KW-1185">Reference proteome</keyword>
<dbReference type="Proteomes" id="UP000194236">
    <property type="component" value="Unassembled WGS sequence"/>
</dbReference>
<proteinExistence type="predicted"/>
<dbReference type="SUPFAM" id="SSF54001">
    <property type="entry name" value="Cysteine proteinases"/>
    <property type="match status" value="1"/>
</dbReference>
<keyword evidence="2" id="KW-0378">Hydrolase</keyword>
<dbReference type="EMBL" id="MUJZ01049183">
    <property type="protein sequence ID" value="OTF73984.1"/>
    <property type="molecule type" value="Genomic_DNA"/>
</dbReference>
<dbReference type="Gene3D" id="3.90.70.10">
    <property type="entry name" value="Cysteine proteinases"/>
    <property type="match status" value="1"/>
</dbReference>
<evidence type="ECO:0000313" key="3">
    <source>
        <dbReference type="EMBL" id="OTF73984.1"/>
    </source>
</evidence>
<reference evidence="3 4" key="1">
    <citation type="submission" date="2017-03" db="EMBL/GenBank/DDBJ databases">
        <title>Genome Survey of Euroglyphus maynei.</title>
        <authorList>
            <person name="Arlian L.G."/>
            <person name="Morgan M.S."/>
            <person name="Rider S.D."/>
        </authorList>
    </citation>
    <scope>NUCLEOTIDE SEQUENCE [LARGE SCALE GENOMIC DNA]</scope>
    <source>
        <strain evidence="3">Arlian Lab</strain>
        <tissue evidence="3">Whole body</tissue>
    </source>
</reference>
<dbReference type="InterPro" id="IPR052398">
    <property type="entry name" value="Ubiquitin_hydrolase_53/54"/>
</dbReference>
<evidence type="ECO:0000256" key="1">
    <source>
        <dbReference type="ARBA" id="ARBA00022786"/>
    </source>
</evidence>
<sequence>MKNGLTRQNIVYVLWHLDIFRRSFRELQGHACMGDSCIFCALKELFNQFQCSTESALPPDSLRFALAQAFNDQRRFRLGYMDDAAECFVSFRYSLYSLYMD</sequence>
<dbReference type="OrthoDB" id="205782at2759"/>
<dbReference type="PANTHER" id="PTHR22975:SF9">
    <property type="entry name" value="ECHINUS SPLICE FORM 3"/>
    <property type="match status" value="1"/>
</dbReference>
<dbReference type="AlphaFoldDB" id="A0A1Y3B1Q5"/>
<evidence type="ECO:0000256" key="2">
    <source>
        <dbReference type="ARBA" id="ARBA00022801"/>
    </source>
</evidence>
<protein>
    <submittedName>
        <fullName evidence="3">Ubiquitin specific proteinase-like protein</fullName>
    </submittedName>
</protein>
<gene>
    <name evidence="3" type="ORF">BLA29_011786</name>
</gene>
<dbReference type="PANTHER" id="PTHR22975">
    <property type="entry name" value="UBIQUITIN SPECIFIC PROTEINASE"/>
    <property type="match status" value="1"/>
</dbReference>
<evidence type="ECO:0000313" key="4">
    <source>
        <dbReference type="Proteomes" id="UP000194236"/>
    </source>
</evidence>
<dbReference type="GO" id="GO:0016787">
    <property type="term" value="F:hydrolase activity"/>
    <property type="evidence" value="ECO:0007669"/>
    <property type="project" value="UniProtKB-KW"/>
</dbReference>
<dbReference type="InterPro" id="IPR038765">
    <property type="entry name" value="Papain-like_cys_pep_sf"/>
</dbReference>